<dbReference type="OrthoDB" id="9804434at2"/>
<dbReference type="HAMAP" id="MF_00456">
    <property type="entry name" value="ProB"/>
    <property type="match status" value="1"/>
</dbReference>
<reference evidence="10 11" key="1">
    <citation type="submission" date="2018-06" db="EMBL/GenBank/DDBJ databases">
        <authorList>
            <consortium name="Pathogen Informatics"/>
            <person name="Doyle S."/>
        </authorList>
    </citation>
    <scope>NUCLEOTIDE SEQUENCE [LARGE SCALE GENOMIC DNA]</scope>
    <source>
        <strain evidence="10 11">NCTC13337</strain>
    </source>
</reference>
<dbReference type="UniPathway" id="UPA00098">
    <property type="reaction ID" value="UER00359"/>
</dbReference>
<comment type="pathway">
    <text evidence="8">Amino-acid biosynthesis; L-proline biosynthesis; L-glutamate 5-semialdehyde from L-glutamate: step 1/2.</text>
</comment>
<evidence type="ECO:0000313" key="11">
    <source>
        <dbReference type="Proteomes" id="UP000254601"/>
    </source>
</evidence>
<feature type="binding site" evidence="8">
    <location>
        <position position="143"/>
    </location>
    <ligand>
        <name>substrate</name>
    </ligand>
</feature>
<dbReference type="GO" id="GO:0003723">
    <property type="term" value="F:RNA binding"/>
    <property type="evidence" value="ECO:0007669"/>
    <property type="project" value="InterPro"/>
</dbReference>
<evidence type="ECO:0000256" key="8">
    <source>
        <dbReference type="HAMAP-Rule" id="MF_00456"/>
    </source>
</evidence>
<dbReference type="PROSITE" id="PS50890">
    <property type="entry name" value="PUA"/>
    <property type="match status" value="1"/>
</dbReference>
<organism evidence="10 11">
    <name type="scientific">Suttonella ornithocola</name>
    <dbReference type="NCBI Taxonomy" id="279832"/>
    <lineage>
        <taxon>Bacteria</taxon>
        <taxon>Pseudomonadati</taxon>
        <taxon>Pseudomonadota</taxon>
        <taxon>Gammaproteobacteria</taxon>
        <taxon>Cardiobacteriales</taxon>
        <taxon>Cardiobacteriaceae</taxon>
        <taxon>Suttonella</taxon>
    </lineage>
</organism>
<dbReference type="EC" id="2.7.2.11" evidence="8"/>
<dbReference type="SMART" id="SM00359">
    <property type="entry name" value="PUA"/>
    <property type="match status" value="1"/>
</dbReference>
<evidence type="ECO:0000256" key="5">
    <source>
        <dbReference type="ARBA" id="ARBA00022741"/>
    </source>
</evidence>
<dbReference type="InterPro" id="IPR002478">
    <property type="entry name" value="PUA"/>
</dbReference>
<dbReference type="InterPro" id="IPR005715">
    <property type="entry name" value="Glu_5kinase/COase_Synthase"/>
</dbReference>
<dbReference type="InterPro" id="IPR041739">
    <property type="entry name" value="G5K_ProB"/>
</dbReference>
<name>A0A380MRS2_9GAMM</name>
<dbReference type="InterPro" id="IPR011529">
    <property type="entry name" value="Glu_5kinase"/>
</dbReference>
<dbReference type="NCBIfam" id="TIGR01027">
    <property type="entry name" value="proB"/>
    <property type="match status" value="1"/>
</dbReference>
<dbReference type="GO" id="GO:0005829">
    <property type="term" value="C:cytosol"/>
    <property type="evidence" value="ECO:0007669"/>
    <property type="project" value="TreeGrafter"/>
</dbReference>
<evidence type="ECO:0000256" key="2">
    <source>
        <dbReference type="ARBA" id="ARBA00022605"/>
    </source>
</evidence>
<feature type="domain" description="PUA" evidence="9">
    <location>
        <begin position="283"/>
        <end position="362"/>
    </location>
</feature>
<feature type="binding site" evidence="8">
    <location>
        <begin position="175"/>
        <end position="176"/>
    </location>
    <ligand>
        <name>ATP</name>
        <dbReference type="ChEBI" id="CHEBI:30616"/>
    </ligand>
</feature>
<dbReference type="InterPro" id="IPR019797">
    <property type="entry name" value="Glutamate_5-kinase_CS"/>
</dbReference>
<dbReference type="InterPro" id="IPR015947">
    <property type="entry name" value="PUA-like_sf"/>
</dbReference>
<keyword evidence="4 8" id="KW-0808">Transferase</keyword>
<evidence type="ECO:0000256" key="6">
    <source>
        <dbReference type="ARBA" id="ARBA00022777"/>
    </source>
</evidence>
<dbReference type="PRINTS" id="PR00474">
    <property type="entry name" value="GLU5KINASE"/>
</dbReference>
<evidence type="ECO:0000256" key="1">
    <source>
        <dbReference type="ARBA" id="ARBA00022490"/>
    </source>
</evidence>
<dbReference type="PANTHER" id="PTHR43654:SF1">
    <property type="entry name" value="ISOPENTENYL PHOSPHATE KINASE"/>
    <property type="match status" value="1"/>
</dbReference>
<dbReference type="PROSITE" id="PS00902">
    <property type="entry name" value="GLUTAMATE_5_KINASE"/>
    <property type="match status" value="1"/>
</dbReference>
<dbReference type="Proteomes" id="UP000254601">
    <property type="component" value="Unassembled WGS sequence"/>
</dbReference>
<dbReference type="Pfam" id="PF00696">
    <property type="entry name" value="AA_kinase"/>
    <property type="match status" value="1"/>
</dbReference>
<dbReference type="RefSeq" id="WP_072575827.1">
    <property type="nucleotide sequence ID" value="NZ_LWHB01000029.1"/>
</dbReference>
<dbReference type="GO" id="GO:0055129">
    <property type="term" value="P:L-proline biosynthetic process"/>
    <property type="evidence" value="ECO:0007669"/>
    <property type="project" value="UniProtKB-UniRule"/>
</dbReference>
<dbReference type="PIRSF" id="PIRSF000729">
    <property type="entry name" value="GK"/>
    <property type="match status" value="1"/>
</dbReference>
<proteinExistence type="inferred from homology"/>
<dbReference type="GO" id="GO:0005524">
    <property type="term" value="F:ATP binding"/>
    <property type="evidence" value="ECO:0007669"/>
    <property type="project" value="UniProtKB-KW"/>
</dbReference>
<keyword evidence="3 8" id="KW-0641">Proline biosynthesis</keyword>
<comment type="subcellular location">
    <subcellularLocation>
        <location evidence="8">Cytoplasm</location>
    </subcellularLocation>
</comment>
<feature type="binding site" evidence="8">
    <location>
        <position position="16"/>
    </location>
    <ligand>
        <name>ATP</name>
        <dbReference type="ChEBI" id="CHEBI:30616"/>
    </ligand>
</feature>
<dbReference type="SUPFAM" id="SSF53633">
    <property type="entry name" value="Carbamate kinase-like"/>
    <property type="match status" value="1"/>
</dbReference>
<evidence type="ECO:0000256" key="4">
    <source>
        <dbReference type="ARBA" id="ARBA00022679"/>
    </source>
</evidence>
<dbReference type="PANTHER" id="PTHR43654">
    <property type="entry name" value="GLUTAMATE 5-KINASE"/>
    <property type="match status" value="1"/>
</dbReference>
<dbReference type="Gene3D" id="2.30.130.10">
    <property type="entry name" value="PUA domain"/>
    <property type="match status" value="1"/>
</dbReference>
<evidence type="ECO:0000259" key="9">
    <source>
        <dbReference type="SMART" id="SM00359"/>
    </source>
</evidence>
<accession>A0A380MRS2</accession>
<keyword evidence="6 8" id="KW-0418">Kinase</keyword>
<comment type="similarity">
    <text evidence="8">Belongs to the glutamate 5-kinase family.</text>
</comment>
<feature type="binding site" evidence="8">
    <location>
        <position position="155"/>
    </location>
    <ligand>
        <name>substrate</name>
    </ligand>
</feature>
<dbReference type="AlphaFoldDB" id="A0A380MRS2"/>
<dbReference type="CDD" id="cd21157">
    <property type="entry name" value="PUA_G5K"/>
    <property type="match status" value="1"/>
</dbReference>
<protein>
    <recommendedName>
        <fullName evidence="8">Glutamate 5-kinase</fullName>
        <ecNumber evidence="8">2.7.2.11</ecNumber>
    </recommendedName>
    <alternativeName>
        <fullName evidence="8">Gamma-glutamyl kinase</fullName>
        <shortName evidence="8">GK</shortName>
    </alternativeName>
</protein>
<dbReference type="Gene3D" id="3.40.1160.10">
    <property type="entry name" value="Acetylglutamate kinase-like"/>
    <property type="match status" value="2"/>
</dbReference>
<dbReference type="InterPro" id="IPR036393">
    <property type="entry name" value="AceGlu_kinase-like_sf"/>
</dbReference>
<sequence length="372" mass="40037">MQSRSELCGVERWVIKIGSAMITHHGEGLDVTALSDWAKQIAKLQQMGKQCVLVSSGAIAVGLRVLGWKKRPTALADLQTAAAVGQMQLAKAWQEAFAQYDVQVAQVLLTHDDAADRKRYLNARSTLQAMCGHGIVPVINENDTVAFDEIRFGDNDNLGAMVANITAAGGYIILTDQQGMYDKNPREFADAQFLSQVSVNDPRLPQMAGKVGGILGSGGMYTKVLAARKAARSGTQTLLAYGYKADVITRLAAGEAVGTWFIAPDDPQHARKQWLGGQLQVQGTLWLDEGAVTALCERGKSLLPVGVSKVEGEFARGALVSCKSLSGEELARGLVNYDADDCRILAGKHSDEVARLLIHGETLIHRDNLVLV</sequence>
<dbReference type="SUPFAM" id="SSF88697">
    <property type="entry name" value="PUA domain-like"/>
    <property type="match status" value="1"/>
</dbReference>
<dbReference type="GO" id="GO:0004349">
    <property type="term" value="F:glutamate 5-kinase activity"/>
    <property type="evidence" value="ECO:0007669"/>
    <property type="project" value="UniProtKB-UniRule"/>
</dbReference>
<dbReference type="InterPro" id="IPR036974">
    <property type="entry name" value="PUA_sf"/>
</dbReference>
<dbReference type="CDD" id="cd04242">
    <property type="entry name" value="AAK_G5K_ProB"/>
    <property type="match status" value="1"/>
</dbReference>
<comment type="catalytic activity">
    <reaction evidence="8">
        <text>L-glutamate + ATP = L-glutamyl 5-phosphate + ADP</text>
        <dbReference type="Rhea" id="RHEA:14877"/>
        <dbReference type="ChEBI" id="CHEBI:29985"/>
        <dbReference type="ChEBI" id="CHEBI:30616"/>
        <dbReference type="ChEBI" id="CHEBI:58274"/>
        <dbReference type="ChEBI" id="CHEBI:456216"/>
        <dbReference type="EC" id="2.7.2.11"/>
    </reaction>
</comment>
<keyword evidence="11" id="KW-1185">Reference proteome</keyword>
<dbReference type="InterPro" id="IPR001048">
    <property type="entry name" value="Asp/Glu/Uridylate_kinase"/>
</dbReference>
<evidence type="ECO:0000256" key="7">
    <source>
        <dbReference type="ARBA" id="ARBA00022840"/>
    </source>
</evidence>
<comment type="function">
    <text evidence="8">Catalyzes the transfer of a phosphate group to glutamate to form L-glutamate 5-phosphate.</text>
</comment>
<feature type="binding site" evidence="8">
    <location>
        <begin position="217"/>
        <end position="223"/>
    </location>
    <ligand>
        <name>ATP</name>
        <dbReference type="ChEBI" id="CHEBI:30616"/>
    </ligand>
</feature>
<dbReference type="FunFam" id="3.40.1160.10:FF:000018">
    <property type="entry name" value="Glutamate 5-kinase"/>
    <property type="match status" value="1"/>
</dbReference>
<keyword evidence="2 8" id="KW-0028">Amino-acid biosynthesis</keyword>
<keyword evidence="1 8" id="KW-0963">Cytoplasm</keyword>
<evidence type="ECO:0000256" key="3">
    <source>
        <dbReference type="ARBA" id="ARBA00022650"/>
    </source>
</evidence>
<dbReference type="Pfam" id="PF01472">
    <property type="entry name" value="PUA"/>
    <property type="match status" value="1"/>
</dbReference>
<gene>
    <name evidence="8 10" type="primary">proB</name>
    <name evidence="10" type="ORF">NCTC13337_00968</name>
</gene>
<dbReference type="EMBL" id="UHIC01000001">
    <property type="protein sequence ID" value="SUO94864.1"/>
    <property type="molecule type" value="Genomic_DNA"/>
</dbReference>
<feature type="binding site" evidence="8">
    <location>
        <position position="56"/>
    </location>
    <ligand>
        <name>substrate</name>
    </ligand>
</feature>
<keyword evidence="5 8" id="KW-0547">Nucleotide-binding</keyword>
<evidence type="ECO:0000313" key="10">
    <source>
        <dbReference type="EMBL" id="SUO94864.1"/>
    </source>
</evidence>
<dbReference type="InterPro" id="IPR001057">
    <property type="entry name" value="Glu/AcGlu_kinase"/>
</dbReference>
<keyword evidence="7 8" id="KW-0067">ATP-binding</keyword>